<dbReference type="EMBL" id="JANEYG010000069">
    <property type="protein sequence ID" value="KAJ8914560.1"/>
    <property type="molecule type" value="Genomic_DNA"/>
</dbReference>
<evidence type="ECO:0000256" key="4">
    <source>
        <dbReference type="ARBA" id="ARBA00022679"/>
    </source>
</evidence>
<reference evidence="7 8" key="1">
    <citation type="journal article" date="2023" name="Insect Mol. Biol.">
        <title>Genome sequencing provides insights into the evolution of gene families encoding plant cell wall-degrading enzymes in longhorned beetles.</title>
        <authorList>
            <person name="Shin N.R."/>
            <person name="Okamura Y."/>
            <person name="Kirsch R."/>
            <person name="Pauchet Y."/>
        </authorList>
    </citation>
    <scope>NUCLEOTIDE SEQUENCE [LARGE SCALE GENOMIC DNA]</scope>
    <source>
        <strain evidence="7">EAD_L_NR</strain>
    </source>
</reference>
<name>A0AAV8VKH8_9CUCU</name>
<keyword evidence="5 6" id="KW-0663">Pyridoxal phosphate</keyword>
<proteinExistence type="inferred from homology"/>
<sequence length="306" mass="33678">MLARHMSNVVQIQNVVKTGSRAASALVSGEPKQPSIKTDVPGPKSKKLLEELNSINQSGAVQLFADYNKSVGNYLVDVDGNEFLDAFTQISSLPLGYNNPEMLKVFNDESKLKALVNRPALGIFPGDYWPGKLKSVLLDVSPGLPNVTTMMCGSCSNENAYKAMFITYRKHQRGENVDFSELENTSCMINKPPGSPHLSLLSFHGGFHGRTLATLATTHSKAIHKLDIPSLDWPIARFPVYKYPLEENERENKAEDDRCLAQVEDLIETYNKKGVPVAGIVVEPIQSEGGDNEASPYFFSTITKNS</sequence>
<dbReference type="Gene3D" id="3.40.640.10">
    <property type="entry name" value="Type I PLP-dependent aspartate aminotransferase-like (Major domain)"/>
    <property type="match status" value="1"/>
</dbReference>
<evidence type="ECO:0000256" key="6">
    <source>
        <dbReference type="RuleBase" id="RU003560"/>
    </source>
</evidence>
<evidence type="ECO:0000313" key="7">
    <source>
        <dbReference type="EMBL" id="KAJ8914560.1"/>
    </source>
</evidence>
<dbReference type="Gene3D" id="3.90.1150.10">
    <property type="entry name" value="Aspartate Aminotransferase, domain 1"/>
    <property type="match status" value="1"/>
</dbReference>
<keyword evidence="4" id="KW-0808">Transferase</keyword>
<evidence type="ECO:0000256" key="5">
    <source>
        <dbReference type="ARBA" id="ARBA00022898"/>
    </source>
</evidence>
<evidence type="ECO:0000256" key="2">
    <source>
        <dbReference type="ARBA" id="ARBA00008954"/>
    </source>
</evidence>
<dbReference type="GO" id="GO:0008483">
    <property type="term" value="F:transaminase activity"/>
    <property type="evidence" value="ECO:0007669"/>
    <property type="project" value="UniProtKB-KW"/>
</dbReference>
<organism evidence="7 8">
    <name type="scientific">Exocentrus adspersus</name>
    <dbReference type="NCBI Taxonomy" id="1586481"/>
    <lineage>
        <taxon>Eukaryota</taxon>
        <taxon>Metazoa</taxon>
        <taxon>Ecdysozoa</taxon>
        <taxon>Arthropoda</taxon>
        <taxon>Hexapoda</taxon>
        <taxon>Insecta</taxon>
        <taxon>Pterygota</taxon>
        <taxon>Neoptera</taxon>
        <taxon>Endopterygota</taxon>
        <taxon>Coleoptera</taxon>
        <taxon>Polyphaga</taxon>
        <taxon>Cucujiformia</taxon>
        <taxon>Chrysomeloidea</taxon>
        <taxon>Cerambycidae</taxon>
        <taxon>Lamiinae</taxon>
        <taxon>Acanthocinini</taxon>
        <taxon>Exocentrus</taxon>
    </lineage>
</organism>
<dbReference type="AlphaFoldDB" id="A0AAV8VKH8"/>
<keyword evidence="8" id="KW-1185">Reference proteome</keyword>
<evidence type="ECO:0000256" key="3">
    <source>
        <dbReference type="ARBA" id="ARBA00022576"/>
    </source>
</evidence>
<dbReference type="GO" id="GO:0030170">
    <property type="term" value="F:pyridoxal phosphate binding"/>
    <property type="evidence" value="ECO:0007669"/>
    <property type="project" value="InterPro"/>
</dbReference>
<dbReference type="PANTHER" id="PTHR43206:SF1">
    <property type="entry name" value="4-AMINOBUTYRATE AMINOTRANSFERASE, MITOCHONDRIAL"/>
    <property type="match status" value="1"/>
</dbReference>
<comment type="cofactor">
    <cofactor evidence="1">
        <name>pyridoxal 5'-phosphate</name>
        <dbReference type="ChEBI" id="CHEBI:597326"/>
    </cofactor>
</comment>
<dbReference type="InterPro" id="IPR015421">
    <property type="entry name" value="PyrdxlP-dep_Trfase_major"/>
</dbReference>
<dbReference type="Pfam" id="PF00202">
    <property type="entry name" value="Aminotran_3"/>
    <property type="match status" value="1"/>
</dbReference>
<accession>A0AAV8VKH8</accession>
<keyword evidence="3" id="KW-0032">Aminotransferase</keyword>
<dbReference type="PANTHER" id="PTHR43206">
    <property type="entry name" value="AMINOTRANSFERASE"/>
    <property type="match status" value="1"/>
</dbReference>
<protein>
    <recommendedName>
        <fullName evidence="9">4-aminobutyrate aminotransferase</fullName>
    </recommendedName>
</protein>
<dbReference type="Proteomes" id="UP001159042">
    <property type="component" value="Unassembled WGS sequence"/>
</dbReference>
<dbReference type="SUPFAM" id="SSF53383">
    <property type="entry name" value="PLP-dependent transferases"/>
    <property type="match status" value="1"/>
</dbReference>
<dbReference type="InterPro" id="IPR005814">
    <property type="entry name" value="Aminotrans_3"/>
</dbReference>
<evidence type="ECO:0000313" key="8">
    <source>
        <dbReference type="Proteomes" id="UP001159042"/>
    </source>
</evidence>
<dbReference type="GO" id="GO:0005739">
    <property type="term" value="C:mitochondrion"/>
    <property type="evidence" value="ECO:0007669"/>
    <property type="project" value="TreeGrafter"/>
</dbReference>
<evidence type="ECO:0008006" key="9">
    <source>
        <dbReference type="Google" id="ProtNLM"/>
    </source>
</evidence>
<dbReference type="InterPro" id="IPR015424">
    <property type="entry name" value="PyrdxlP-dep_Trfase"/>
</dbReference>
<evidence type="ECO:0000256" key="1">
    <source>
        <dbReference type="ARBA" id="ARBA00001933"/>
    </source>
</evidence>
<dbReference type="GO" id="GO:0009450">
    <property type="term" value="P:gamma-aminobutyric acid catabolic process"/>
    <property type="evidence" value="ECO:0007669"/>
    <property type="project" value="TreeGrafter"/>
</dbReference>
<dbReference type="InterPro" id="IPR015422">
    <property type="entry name" value="PyrdxlP-dep_Trfase_small"/>
</dbReference>
<comment type="similarity">
    <text evidence="2 6">Belongs to the class-III pyridoxal-phosphate-dependent aminotransferase family.</text>
</comment>
<gene>
    <name evidence="7" type="ORF">NQ315_010024</name>
</gene>
<comment type="caution">
    <text evidence="7">The sequence shown here is derived from an EMBL/GenBank/DDBJ whole genome shotgun (WGS) entry which is preliminary data.</text>
</comment>